<feature type="compositionally biased region" description="Basic and acidic residues" evidence="1">
    <location>
        <begin position="91"/>
        <end position="100"/>
    </location>
</feature>
<dbReference type="EMBL" id="CP019082">
    <property type="protein sequence ID" value="APW64014.1"/>
    <property type="molecule type" value="Genomic_DNA"/>
</dbReference>
<feature type="transmembrane region" description="Helical" evidence="2">
    <location>
        <begin position="1071"/>
        <end position="1090"/>
    </location>
</feature>
<dbReference type="KEGG" id="pbor:BSF38_05603"/>
<organism evidence="3 4">
    <name type="scientific">Paludisphaera borealis</name>
    <dbReference type="NCBI Taxonomy" id="1387353"/>
    <lineage>
        <taxon>Bacteria</taxon>
        <taxon>Pseudomonadati</taxon>
        <taxon>Planctomycetota</taxon>
        <taxon>Planctomycetia</taxon>
        <taxon>Isosphaerales</taxon>
        <taxon>Isosphaeraceae</taxon>
        <taxon>Paludisphaera</taxon>
    </lineage>
</organism>
<gene>
    <name evidence="3" type="ORF">BSF38_05603</name>
</gene>
<keyword evidence="2" id="KW-1133">Transmembrane helix</keyword>
<feature type="compositionally biased region" description="Pro residues" evidence="1">
    <location>
        <begin position="68"/>
        <end position="86"/>
    </location>
</feature>
<feature type="transmembrane region" description="Helical" evidence="2">
    <location>
        <begin position="1120"/>
        <end position="1138"/>
    </location>
</feature>
<dbReference type="AlphaFoldDB" id="A0A1U7CYJ7"/>
<dbReference type="Proteomes" id="UP000186309">
    <property type="component" value="Chromosome"/>
</dbReference>
<evidence type="ECO:0000256" key="2">
    <source>
        <dbReference type="SAM" id="Phobius"/>
    </source>
</evidence>
<protein>
    <submittedName>
        <fullName evidence="3">Uncharacterized protein</fullName>
    </submittedName>
</protein>
<evidence type="ECO:0000256" key="1">
    <source>
        <dbReference type="SAM" id="MobiDB-lite"/>
    </source>
</evidence>
<evidence type="ECO:0000313" key="3">
    <source>
        <dbReference type="EMBL" id="APW64014.1"/>
    </source>
</evidence>
<name>A0A1U7CYJ7_9BACT</name>
<feature type="region of interest" description="Disordered" evidence="1">
    <location>
        <begin position="64"/>
        <end position="101"/>
    </location>
</feature>
<keyword evidence="4" id="KW-1185">Reference proteome</keyword>
<dbReference type="STRING" id="1387353.BSF38_05603"/>
<keyword evidence="2" id="KW-0472">Membrane</keyword>
<evidence type="ECO:0000313" key="4">
    <source>
        <dbReference type="Proteomes" id="UP000186309"/>
    </source>
</evidence>
<reference evidence="4" key="1">
    <citation type="submission" date="2016-12" db="EMBL/GenBank/DDBJ databases">
        <title>Comparative genomics of four Isosphaeraceae planctomycetes: a common pool of plasmids and glycoside hydrolase genes.</title>
        <authorList>
            <person name="Ivanova A."/>
        </authorList>
    </citation>
    <scope>NUCLEOTIDE SEQUENCE [LARGE SCALE GENOMIC DNA]</scope>
    <source>
        <strain evidence="4">PX4</strain>
    </source>
</reference>
<feature type="transmembrane region" description="Helical" evidence="2">
    <location>
        <begin position="1097"/>
        <end position="1114"/>
    </location>
</feature>
<keyword evidence="2" id="KW-0812">Transmembrane</keyword>
<proteinExistence type="predicted"/>
<sequence length="1218" mass="132412">MGDRRKFFPLFRSGNAGLGPFARAVRLTSAGALSISRWSGNLNGRVWLLTAFWALLGAIGEARSDPFQGPPDPAAPPASAPSPSPAPAVVDDARPDDGRTPRLWPEQIIILDDVADIGEFWKKLAGPYILIKKAAPGSAKPGPSDAPPPTRDREYVVNSVKLEGTVEGARAHVVISIHFTVLIAGPIWVPIRLDDQVVLSATEGKKELELRPWPQNQKQWEARLEGEGEHQIRIELLKPVRIDAERRSLVLAIPEAPSTSFSLTLPQAVFDADLGTGETIGQKPLPGGKGVSLFARTKPRSLLTIGWSEEGGASSRVAPLLSARVEMAVDVDSEAVTTRSKWVIRCVRGICHNLQIRLEDEEVVSRLQLNDQFPASGIEQSKGGNLLSIHLSEPMRPGDSRPLVLETRRPLSTGTGKTLIFSGYPLTNASEQSGMIGIAQSPNLWVNLVNSQGLRRIDPRDLPTALLAQPGTSIALHFLDQPFRLELGVEDAPPLFRADSTTKLTLDADQVRNETTIDVQRVRGKLFEIEIGLAPELKDVVTSPVELIESTTPLAQEHGAGASPAQAERILKLRLTALGRDQKSLSLKLVGRQEAPNSGEARLGLFTPRGAVSTSATFSLYTGRDLTIETLDETLFNDVLRDPSTPDGKLEARISNVFGGGSPPSSLRLRSNRNPSVLKVRLQRHPLAITHENRVSASVARREVVVSQESAVQVRYGVIRSLTVRVPANVSSRWEASIKKEAVPRQDLGATKDGARRFRLTFDRPIVDASTLVFLYRLPLGRSLDPAAPTPIQIPWIQIEEGTAGGCAFNLTSDPNVKLAMNDPSWTRAEDDDPDRPETAGNLRCRLIPGAAAPTGLKISAELVESVSLPRLIVSRALVAATLGFDDDLRIHAWYALDAHPTSLALALPEGARWIRARVDGRTVEEIEADDDGLSYRFSLPPESAGRPVVVEVEYQYAAKAVRKPWEPPKLLDGADVLQSYWLVQIPWNTALVGLPGGWADENRWYWDLYVWKRRPIATIDKLIAWVSESTAAVNANAIDEIFADRDDSHGYLFGRAGPPSALNAWVVARAWIIVVCSGLVLALGFATTFPRVGERWVWGFATVAGLLSAMFLHPSTIALFLQSACCGFLLTFFGYVIHRMLRRDGDVPPAVRPGISSGSGVGYDSSQRSAMGVGSDDSTAVRVRVSSTMDYLSLPPTPEPELETSRSSPLSGNPANP</sequence>
<accession>A0A1U7CYJ7</accession>
<feature type="region of interest" description="Disordered" evidence="1">
    <location>
        <begin position="1159"/>
        <end position="1218"/>
    </location>
</feature>